<dbReference type="AlphaFoldDB" id="A0A2P5DYI2"/>
<evidence type="ECO:0000256" key="1">
    <source>
        <dbReference type="SAM" id="MobiDB-lite"/>
    </source>
</evidence>
<dbReference type="PANTHER" id="PTHR47481">
    <property type="match status" value="1"/>
</dbReference>
<evidence type="ECO:0008006" key="4">
    <source>
        <dbReference type="Google" id="ProtNLM"/>
    </source>
</evidence>
<comment type="caution">
    <text evidence="2">The sequence shown here is derived from an EMBL/GenBank/DDBJ whole genome shotgun (WGS) entry which is preliminary data.</text>
</comment>
<accession>A0A2P5DYI2</accession>
<feature type="compositionally biased region" description="Low complexity" evidence="1">
    <location>
        <begin position="106"/>
        <end position="137"/>
    </location>
</feature>
<dbReference type="Proteomes" id="UP000237105">
    <property type="component" value="Unassembled WGS sequence"/>
</dbReference>
<feature type="region of interest" description="Disordered" evidence="1">
    <location>
        <begin position="104"/>
        <end position="149"/>
    </location>
</feature>
<reference evidence="3" key="1">
    <citation type="submission" date="2016-06" db="EMBL/GenBank/DDBJ databases">
        <title>Parallel loss of symbiosis genes in relatives of nitrogen-fixing non-legume Parasponia.</title>
        <authorList>
            <person name="Van Velzen R."/>
            <person name="Holmer R."/>
            <person name="Bu F."/>
            <person name="Rutten L."/>
            <person name="Van Zeijl A."/>
            <person name="Liu W."/>
            <person name="Santuari L."/>
            <person name="Cao Q."/>
            <person name="Sharma T."/>
            <person name="Shen D."/>
            <person name="Roswanjaya Y."/>
            <person name="Wardhani T."/>
            <person name="Kalhor M.S."/>
            <person name="Jansen J."/>
            <person name="Van den Hoogen J."/>
            <person name="Gungor B."/>
            <person name="Hartog M."/>
            <person name="Hontelez J."/>
            <person name="Verver J."/>
            <person name="Yang W.-C."/>
            <person name="Schijlen E."/>
            <person name="Repin R."/>
            <person name="Schilthuizen M."/>
            <person name="Schranz E."/>
            <person name="Heidstra R."/>
            <person name="Miyata K."/>
            <person name="Fedorova E."/>
            <person name="Kohlen W."/>
            <person name="Bisseling T."/>
            <person name="Smit S."/>
            <person name="Geurts R."/>
        </authorList>
    </citation>
    <scope>NUCLEOTIDE SEQUENCE [LARGE SCALE GENOMIC DNA]</scope>
    <source>
        <strain evidence="3">cv. WU1-14</strain>
    </source>
</reference>
<proteinExistence type="predicted"/>
<dbReference type="PANTHER" id="PTHR47481:SF22">
    <property type="entry name" value="RETROTRANSPOSON GAG DOMAIN-CONTAINING PROTEIN"/>
    <property type="match status" value="1"/>
</dbReference>
<sequence>MKLRAQHQQVQAAIKGNKLQDFINSSQSPPMKLLPSSNGVPGQTNPDFLNWEQQDQLLVSWLLLFMSKLLQLMSTNPCFDPYSVEDTESLLLAQEVWMNKHGRTTQSNSYNNNFKNNRGGFNQGQSSFSPGGFQSRGTGAPQSFPNGGQYGREVHSCRSNFNNRGCDGGKQGWNSNKPQCQLCGKFGHVVLQYLYRFDQSFDGFLSSPAAHFTSTSNPMAAMLATQETVTDQNRYLDSRATNHVTPDPTNLKTKSEFLGLDKVHIGNVA</sequence>
<dbReference type="EMBL" id="JXTB01000009">
    <property type="protein sequence ID" value="PON78368.1"/>
    <property type="molecule type" value="Genomic_DNA"/>
</dbReference>
<evidence type="ECO:0000313" key="3">
    <source>
        <dbReference type="Proteomes" id="UP000237105"/>
    </source>
</evidence>
<protein>
    <recommendedName>
        <fullName evidence="4">Zinc finger, CCHC-type</fullName>
    </recommendedName>
</protein>
<organism evidence="2 3">
    <name type="scientific">Parasponia andersonii</name>
    <name type="common">Sponia andersonii</name>
    <dbReference type="NCBI Taxonomy" id="3476"/>
    <lineage>
        <taxon>Eukaryota</taxon>
        <taxon>Viridiplantae</taxon>
        <taxon>Streptophyta</taxon>
        <taxon>Embryophyta</taxon>
        <taxon>Tracheophyta</taxon>
        <taxon>Spermatophyta</taxon>
        <taxon>Magnoliopsida</taxon>
        <taxon>eudicotyledons</taxon>
        <taxon>Gunneridae</taxon>
        <taxon>Pentapetalae</taxon>
        <taxon>rosids</taxon>
        <taxon>fabids</taxon>
        <taxon>Rosales</taxon>
        <taxon>Cannabaceae</taxon>
        <taxon>Parasponia</taxon>
    </lineage>
</organism>
<feature type="non-terminal residue" evidence="2">
    <location>
        <position position="269"/>
    </location>
</feature>
<gene>
    <name evidence="2" type="ORF">PanWU01x14_020060</name>
</gene>
<keyword evidence="3" id="KW-1185">Reference proteome</keyword>
<evidence type="ECO:0000313" key="2">
    <source>
        <dbReference type="EMBL" id="PON78368.1"/>
    </source>
</evidence>
<dbReference type="OrthoDB" id="1845088at2759"/>
<name>A0A2P5DYI2_PARAD</name>